<dbReference type="OrthoDB" id="893570at2"/>
<dbReference type="InterPro" id="IPR034660">
    <property type="entry name" value="DinB/YfiT-like"/>
</dbReference>
<dbReference type="AlphaFoldDB" id="A0A1A7QJ11"/>
<dbReference type="SUPFAM" id="SSF109854">
    <property type="entry name" value="DinB/YfiT-like putative metalloenzymes"/>
    <property type="match status" value="1"/>
</dbReference>
<dbReference type="RefSeq" id="WP_066438990.1">
    <property type="nucleotide sequence ID" value="NZ_LZRN01000085.1"/>
</dbReference>
<name>A0A1A7QJ11_9FLAO</name>
<dbReference type="Proteomes" id="UP000248987">
    <property type="component" value="Unassembled WGS sequence"/>
</dbReference>
<protein>
    <submittedName>
        <fullName evidence="1">Uncharacterized protein DUF1572</fullName>
    </submittedName>
</protein>
<dbReference type="Pfam" id="PF07609">
    <property type="entry name" value="DUF1572"/>
    <property type="match status" value="1"/>
</dbReference>
<evidence type="ECO:0000313" key="2">
    <source>
        <dbReference type="Proteomes" id="UP000248987"/>
    </source>
</evidence>
<dbReference type="InterPro" id="IPR011466">
    <property type="entry name" value="DUF1572"/>
</dbReference>
<proteinExistence type="predicted"/>
<keyword evidence="2" id="KW-1185">Reference proteome</keyword>
<evidence type="ECO:0000313" key="1">
    <source>
        <dbReference type="EMBL" id="RAJ25129.1"/>
    </source>
</evidence>
<dbReference type="EMBL" id="QLLQ01000004">
    <property type="protein sequence ID" value="RAJ25129.1"/>
    <property type="molecule type" value="Genomic_DNA"/>
</dbReference>
<dbReference type="STRING" id="49280.A9996_18860"/>
<dbReference type="Gene3D" id="1.20.120.450">
    <property type="entry name" value="dinb family like domain"/>
    <property type="match status" value="1"/>
</dbReference>
<sequence>MLIESYRKLYSRELKKLKIEIELYKDEDNLWIRDKEIANSAGNLCLHLIGNLSHFIGHVLGKTDYVRNRELEFITDDTSREYMIYRIKELVEIVDNTLKTLNNDELQRDYPISKFESTESIEFLLVHALMHLNYHVGQINYHRRFLDF</sequence>
<accession>A0A1A7QJ11</accession>
<gene>
    <name evidence="1" type="ORF">LX77_01430</name>
</gene>
<organism evidence="1 2">
    <name type="scientific">Gelidibacter algens</name>
    <dbReference type="NCBI Taxonomy" id="49280"/>
    <lineage>
        <taxon>Bacteria</taxon>
        <taxon>Pseudomonadati</taxon>
        <taxon>Bacteroidota</taxon>
        <taxon>Flavobacteriia</taxon>
        <taxon>Flavobacteriales</taxon>
        <taxon>Flavobacteriaceae</taxon>
        <taxon>Gelidibacter</taxon>
    </lineage>
</organism>
<comment type="caution">
    <text evidence="1">The sequence shown here is derived from an EMBL/GenBank/DDBJ whole genome shotgun (WGS) entry which is preliminary data.</text>
</comment>
<reference evidence="1 2" key="1">
    <citation type="submission" date="2018-06" db="EMBL/GenBank/DDBJ databases">
        <title>Genomic Encyclopedia of Archaeal and Bacterial Type Strains, Phase II (KMG-II): from individual species to whole genera.</title>
        <authorList>
            <person name="Goeker M."/>
        </authorList>
    </citation>
    <scope>NUCLEOTIDE SEQUENCE [LARGE SCALE GENOMIC DNA]</scope>
    <source>
        <strain evidence="1 2">DSM 12408</strain>
    </source>
</reference>